<sequence length="402" mass="47466">MHKSPILKENIRLNNNQRPTYLNKNKQKTSSLEKNSNSNKSLLNEIQNQTPNQPKKVTSTQPSDQKLHNQGQILKSLMKIQNRTNPILTQQNCYAGIKLNFNNYLLNEEKRINTNQYNSLNQTVQPSPKAKTISLSTYTSTQSPEVREKEIRQEKITSFKQLIQQTKQCLENMKISDIKQSIDKIFDNTIQPLLQLKVLNCYYQNQNEVIKQIEKCLNAEQYQIRSTIDSLKKMEDDILSNEFNIIEYMTMGPFNEIMQIYQKRFQEHSIFTQQLNQQELVIHQFQKLHDNFTQQNQLLCKQLSQSFQTYLSLFISFQNKDDFYEFKDNNNTQPCTQNNNNQYTQENLFQTCETNNSIDEDQVIMKDQQIIRIPDKTSQFTQLLMLNNQKKLILAESPKFKN</sequence>
<accession>A0A8S1MDV7</accession>
<evidence type="ECO:0000313" key="1">
    <source>
        <dbReference type="EMBL" id="CAD8076501.1"/>
    </source>
</evidence>
<reference evidence="1" key="1">
    <citation type="submission" date="2021-01" db="EMBL/GenBank/DDBJ databases">
        <authorList>
            <consortium name="Genoscope - CEA"/>
            <person name="William W."/>
        </authorList>
    </citation>
    <scope>NUCLEOTIDE SEQUENCE</scope>
</reference>
<dbReference type="OMA" id="RINTNQY"/>
<dbReference type="Proteomes" id="UP000688137">
    <property type="component" value="Unassembled WGS sequence"/>
</dbReference>
<name>A0A8S1MDV7_PARPR</name>
<gene>
    <name evidence="1" type="ORF">PPRIM_AZ9-3.1.T0560170</name>
</gene>
<proteinExistence type="predicted"/>
<protein>
    <submittedName>
        <fullName evidence="1">Uncharacterized protein</fullName>
    </submittedName>
</protein>
<organism evidence="1 2">
    <name type="scientific">Paramecium primaurelia</name>
    <dbReference type="NCBI Taxonomy" id="5886"/>
    <lineage>
        <taxon>Eukaryota</taxon>
        <taxon>Sar</taxon>
        <taxon>Alveolata</taxon>
        <taxon>Ciliophora</taxon>
        <taxon>Intramacronucleata</taxon>
        <taxon>Oligohymenophorea</taxon>
        <taxon>Peniculida</taxon>
        <taxon>Parameciidae</taxon>
        <taxon>Paramecium</taxon>
    </lineage>
</organism>
<dbReference type="EMBL" id="CAJJDM010000057">
    <property type="protein sequence ID" value="CAD8076501.1"/>
    <property type="molecule type" value="Genomic_DNA"/>
</dbReference>
<evidence type="ECO:0000313" key="2">
    <source>
        <dbReference type="Proteomes" id="UP000688137"/>
    </source>
</evidence>
<comment type="caution">
    <text evidence="1">The sequence shown here is derived from an EMBL/GenBank/DDBJ whole genome shotgun (WGS) entry which is preliminary data.</text>
</comment>
<keyword evidence="2" id="KW-1185">Reference proteome</keyword>
<dbReference type="AlphaFoldDB" id="A0A8S1MDV7"/>